<dbReference type="Proteomes" id="UP000030764">
    <property type="component" value="Unassembled WGS sequence"/>
</dbReference>
<dbReference type="AlphaFoldDB" id="A0A085LJK5"/>
<organism evidence="1 2">
    <name type="scientific">Trichuris suis</name>
    <name type="common">pig whipworm</name>
    <dbReference type="NCBI Taxonomy" id="68888"/>
    <lineage>
        <taxon>Eukaryota</taxon>
        <taxon>Metazoa</taxon>
        <taxon>Ecdysozoa</taxon>
        <taxon>Nematoda</taxon>
        <taxon>Enoplea</taxon>
        <taxon>Dorylaimia</taxon>
        <taxon>Trichinellida</taxon>
        <taxon>Trichuridae</taxon>
        <taxon>Trichuris</taxon>
    </lineage>
</organism>
<name>A0A085LJK5_9BILA</name>
<proteinExistence type="predicted"/>
<gene>
    <name evidence="1" type="ORF">M513_13970</name>
</gene>
<keyword evidence="2" id="KW-1185">Reference proteome</keyword>
<evidence type="ECO:0000313" key="2">
    <source>
        <dbReference type="Proteomes" id="UP000030764"/>
    </source>
</evidence>
<accession>A0A085LJK5</accession>
<sequence length="67" mass="6936">MEACISALCYRSADGNSRVAVLLPWREPDSSEKASGAPLVRVDCVSGDVAAAQVLPGAARFCSTVLP</sequence>
<evidence type="ECO:0000313" key="1">
    <source>
        <dbReference type="EMBL" id="KFD45151.1"/>
    </source>
</evidence>
<dbReference type="EMBL" id="KL363710">
    <property type="protein sequence ID" value="KFD45151.1"/>
    <property type="molecule type" value="Genomic_DNA"/>
</dbReference>
<protein>
    <submittedName>
        <fullName evidence="1">Uncharacterized protein</fullName>
    </submittedName>
</protein>
<reference evidence="1 2" key="1">
    <citation type="journal article" date="2014" name="Nat. Genet.">
        <title>Genome and transcriptome of the porcine whipworm Trichuris suis.</title>
        <authorList>
            <person name="Jex A.R."/>
            <person name="Nejsum P."/>
            <person name="Schwarz E.M."/>
            <person name="Hu L."/>
            <person name="Young N.D."/>
            <person name="Hall R.S."/>
            <person name="Korhonen P.K."/>
            <person name="Liao S."/>
            <person name="Thamsborg S."/>
            <person name="Xia J."/>
            <person name="Xu P."/>
            <person name="Wang S."/>
            <person name="Scheerlinck J.P."/>
            <person name="Hofmann A."/>
            <person name="Sternberg P.W."/>
            <person name="Wang J."/>
            <person name="Gasser R.B."/>
        </authorList>
    </citation>
    <scope>NUCLEOTIDE SEQUENCE [LARGE SCALE GENOMIC DNA]</scope>
    <source>
        <strain evidence="1">DCEP-RM93M</strain>
    </source>
</reference>